<evidence type="ECO:0000259" key="3">
    <source>
        <dbReference type="Pfam" id="PF00535"/>
    </source>
</evidence>
<dbReference type="GO" id="GO:0016757">
    <property type="term" value="F:glycosyltransferase activity"/>
    <property type="evidence" value="ECO:0007669"/>
    <property type="project" value="UniProtKB-KW"/>
</dbReference>
<evidence type="ECO:0000256" key="2">
    <source>
        <dbReference type="SAM" id="MobiDB-lite"/>
    </source>
</evidence>
<dbReference type="Pfam" id="PF00535">
    <property type="entry name" value="Glycos_transf_2"/>
    <property type="match status" value="1"/>
</dbReference>
<dbReference type="InterPro" id="IPR029044">
    <property type="entry name" value="Nucleotide-diphossugar_trans"/>
</dbReference>
<protein>
    <submittedName>
        <fullName evidence="4">Glycosyltransferase</fullName>
        <ecNumber evidence="4">2.4.-.-</ecNumber>
    </submittedName>
</protein>
<name>A0AA95KDN5_9GAMM</name>
<comment type="similarity">
    <text evidence="1">Belongs to the glycosyltransferase 2 family. WaaE/KdtX subfamily.</text>
</comment>
<dbReference type="InterPro" id="IPR011990">
    <property type="entry name" value="TPR-like_helical_dom_sf"/>
</dbReference>
<dbReference type="PANTHER" id="PTHR43630:SF2">
    <property type="entry name" value="GLYCOSYLTRANSFERASE"/>
    <property type="match status" value="1"/>
</dbReference>
<accession>A0AA95KDN5</accession>
<dbReference type="InterPro" id="IPR001173">
    <property type="entry name" value="Glyco_trans_2-like"/>
</dbReference>
<reference evidence="4" key="2">
    <citation type="submission" date="2023-04" db="EMBL/GenBank/DDBJ databases">
        <authorList>
            <person name="Beletskiy A.V."/>
            <person name="Mardanov A.V."/>
            <person name="Ravin N.V."/>
        </authorList>
    </citation>
    <scope>NUCLEOTIDE SEQUENCE</scope>
    <source>
        <strain evidence="4">GKL-01</strain>
    </source>
</reference>
<dbReference type="SUPFAM" id="SSF53448">
    <property type="entry name" value="Nucleotide-diphospho-sugar transferases"/>
    <property type="match status" value="1"/>
</dbReference>
<keyword evidence="4" id="KW-0328">Glycosyltransferase</keyword>
<feature type="region of interest" description="Disordered" evidence="2">
    <location>
        <begin position="1"/>
        <end position="20"/>
    </location>
</feature>
<dbReference type="KEGG" id="tdu:QJT80_12675"/>
<dbReference type="SUPFAM" id="SSF48452">
    <property type="entry name" value="TPR-like"/>
    <property type="match status" value="1"/>
</dbReference>
<dbReference type="EC" id="2.4.-.-" evidence="4"/>
<reference evidence="4" key="1">
    <citation type="journal article" date="2023" name="Int. J. Mol. Sci.">
        <title>Metagenomics Revealed a New Genus 'Candidatus Thiocaldithrix dubininis' gen. nov., sp. nov. and a New Species 'Candidatus Thiothrix putei' sp. nov. in the Family Thiotrichaceae, Some Members of Which Have Traits of Both Na+- and H+-Motive Energetics.</title>
        <authorList>
            <person name="Ravin N.V."/>
            <person name="Muntyan M.S."/>
            <person name="Smolyakov D.D."/>
            <person name="Rudenko T.S."/>
            <person name="Beletsky A.V."/>
            <person name="Mardanov A.V."/>
            <person name="Grabovich M.Y."/>
        </authorList>
    </citation>
    <scope>NUCLEOTIDE SEQUENCE</scope>
    <source>
        <strain evidence="4">GKL-01</strain>
    </source>
</reference>
<feature type="compositionally biased region" description="Basic residues" evidence="2">
    <location>
        <begin position="1"/>
        <end position="18"/>
    </location>
</feature>
<dbReference type="PANTHER" id="PTHR43630">
    <property type="entry name" value="POLY-BETA-1,6-N-ACETYL-D-GLUCOSAMINE SYNTHASE"/>
    <property type="match status" value="1"/>
</dbReference>
<dbReference type="AlphaFoldDB" id="A0AA95KDN5"/>
<feature type="domain" description="Glycosyltransferase 2-like" evidence="3">
    <location>
        <begin position="29"/>
        <end position="118"/>
    </location>
</feature>
<evidence type="ECO:0000313" key="4">
    <source>
        <dbReference type="EMBL" id="WGZ90329.1"/>
    </source>
</evidence>
<organism evidence="4">
    <name type="scientific">Candidatus Thiocaldithrix dubininis</name>
    <dbReference type="NCBI Taxonomy" id="3080823"/>
    <lineage>
        <taxon>Bacteria</taxon>
        <taxon>Pseudomonadati</taxon>
        <taxon>Pseudomonadota</taxon>
        <taxon>Gammaproteobacteria</taxon>
        <taxon>Thiotrichales</taxon>
        <taxon>Thiotrichaceae</taxon>
        <taxon>Candidatus Thiocaldithrix</taxon>
    </lineage>
</organism>
<dbReference type="Proteomes" id="UP001300672">
    <property type="component" value="Chromosome"/>
</dbReference>
<gene>
    <name evidence="4" type="ORF">QJT80_12675</name>
</gene>
<keyword evidence="4" id="KW-0808">Transferase</keyword>
<evidence type="ECO:0000256" key="1">
    <source>
        <dbReference type="ARBA" id="ARBA00038494"/>
    </source>
</evidence>
<dbReference type="Gene3D" id="3.90.550.10">
    <property type="entry name" value="Spore Coat Polysaccharide Biosynthesis Protein SpsA, Chain A"/>
    <property type="match status" value="1"/>
</dbReference>
<dbReference type="Gene3D" id="1.25.40.10">
    <property type="entry name" value="Tetratricopeptide repeat domain"/>
    <property type="match status" value="1"/>
</dbReference>
<proteinExistence type="inferred from homology"/>
<sequence length="384" mass="44583">MSSAKSAKKHSHKNKSSKAKTQPSICLNMIVKNEAPVIERCLASVKDLINYWVICDTGSTDGTQEVIRNYFAKQHVPGELYEDAWQDFAYNRNLALDRARDKADYILIIDADDFLDKADDFRFENLTADEYLLKMVLNEIEYYNTKLIKTSKNWRWEGVLHEYLTCDKSQPSVAYQGNYAMRATREGNRSHNPDKYKRDIEVLEKAIVDEPNNTRYRFYLAQSYRDDGNNEKALEHYQKRVDMGGWAEEVYYSLLQIGHCKERLKQPLFDVIDAYLKAHHYRPSRLEALCSAIRLCRIEGKHYLGYHLGRHITDNPSLPEDILFVEKAVYDWLLLDEISLCAVYAGQPQLAAQLMKRLLELSTTPRTEQARLGNNLRFALAEAM</sequence>
<dbReference type="EMBL" id="CP124755">
    <property type="protein sequence ID" value="WGZ90329.1"/>
    <property type="molecule type" value="Genomic_DNA"/>
</dbReference>